<evidence type="ECO:0000313" key="2">
    <source>
        <dbReference type="EMBL" id="SEW50648.1"/>
    </source>
</evidence>
<proteinExistence type="predicted"/>
<keyword evidence="1" id="KW-0812">Transmembrane</keyword>
<name>A0A1I0S696_9BACT</name>
<organism evidence="2 3">
    <name type="scientific">Chitinophaga arvensicola</name>
    <dbReference type="NCBI Taxonomy" id="29529"/>
    <lineage>
        <taxon>Bacteria</taxon>
        <taxon>Pseudomonadati</taxon>
        <taxon>Bacteroidota</taxon>
        <taxon>Chitinophagia</taxon>
        <taxon>Chitinophagales</taxon>
        <taxon>Chitinophagaceae</taxon>
        <taxon>Chitinophaga</taxon>
    </lineage>
</organism>
<protein>
    <submittedName>
        <fullName evidence="2">Uncharacterized protein</fullName>
    </submittedName>
</protein>
<dbReference type="OrthoDB" id="680129at2"/>
<dbReference type="Proteomes" id="UP000199310">
    <property type="component" value="Unassembled WGS sequence"/>
</dbReference>
<evidence type="ECO:0000313" key="3">
    <source>
        <dbReference type="Proteomes" id="UP000199310"/>
    </source>
</evidence>
<accession>A0A1I0S696</accession>
<reference evidence="3" key="1">
    <citation type="submission" date="2016-10" db="EMBL/GenBank/DDBJ databases">
        <authorList>
            <person name="Varghese N."/>
            <person name="Submissions S."/>
        </authorList>
    </citation>
    <scope>NUCLEOTIDE SEQUENCE [LARGE SCALE GENOMIC DNA]</scope>
    <source>
        <strain evidence="3">DSM 3695</strain>
    </source>
</reference>
<keyword evidence="1" id="KW-1133">Transmembrane helix</keyword>
<keyword evidence="3" id="KW-1185">Reference proteome</keyword>
<dbReference type="RefSeq" id="WP_089897283.1">
    <property type="nucleotide sequence ID" value="NZ_FOJG01000002.1"/>
</dbReference>
<gene>
    <name evidence="2" type="ORF">SAMN04488122_3907</name>
</gene>
<evidence type="ECO:0000256" key="1">
    <source>
        <dbReference type="SAM" id="Phobius"/>
    </source>
</evidence>
<keyword evidence="1" id="KW-0472">Membrane</keyword>
<sequence>MRKKQDWQKYLIYCGLLFIAYNLFKGLKAAGAAVSSLAELDALATASNVNKERIAVCKDVAAKVEKAIWNYHDLFGILPITDWKFNEDEPAVIQNLNRLNTTEEAKLTSQFYAQVARGNSLKADVKKYLNSAEQAQINITVINSLD</sequence>
<dbReference type="STRING" id="29529.SAMN04488122_3907"/>
<dbReference type="AlphaFoldDB" id="A0A1I0S696"/>
<feature type="transmembrane region" description="Helical" evidence="1">
    <location>
        <begin position="7"/>
        <end position="24"/>
    </location>
</feature>
<dbReference type="EMBL" id="FOJG01000002">
    <property type="protein sequence ID" value="SEW50648.1"/>
    <property type="molecule type" value="Genomic_DNA"/>
</dbReference>